<keyword evidence="5 7" id="KW-1133">Transmembrane helix</keyword>
<keyword evidence="6 7" id="KW-0472">Membrane</keyword>
<keyword evidence="3" id="KW-1003">Cell membrane</keyword>
<dbReference type="PROSITE" id="PS50850">
    <property type="entry name" value="MFS"/>
    <property type="match status" value="1"/>
</dbReference>
<dbReference type="PANTHER" id="PTHR23522">
    <property type="entry name" value="BLL5896 PROTEIN"/>
    <property type="match status" value="1"/>
</dbReference>
<dbReference type="CDD" id="cd06177">
    <property type="entry name" value="MFS_NHS"/>
    <property type="match status" value="1"/>
</dbReference>
<feature type="transmembrane region" description="Helical" evidence="7">
    <location>
        <begin position="45"/>
        <end position="64"/>
    </location>
</feature>
<evidence type="ECO:0000256" key="3">
    <source>
        <dbReference type="ARBA" id="ARBA00022475"/>
    </source>
</evidence>
<feature type="transmembrane region" description="Helical" evidence="7">
    <location>
        <begin position="206"/>
        <end position="225"/>
    </location>
</feature>
<dbReference type="InterPro" id="IPR004740">
    <property type="entry name" value="Nuc_H_symport"/>
</dbReference>
<organism evidence="9 10">
    <name type="scientific">Rhodocytophaga aerolata</name>
    <dbReference type="NCBI Taxonomy" id="455078"/>
    <lineage>
        <taxon>Bacteria</taxon>
        <taxon>Pseudomonadati</taxon>
        <taxon>Bacteroidota</taxon>
        <taxon>Cytophagia</taxon>
        <taxon>Cytophagales</taxon>
        <taxon>Rhodocytophagaceae</taxon>
        <taxon>Rhodocytophaga</taxon>
    </lineage>
</organism>
<evidence type="ECO:0000256" key="6">
    <source>
        <dbReference type="ARBA" id="ARBA00023136"/>
    </source>
</evidence>
<feature type="transmembrane region" description="Helical" evidence="7">
    <location>
        <begin position="158"/>
        <end position="177"/>
    </location>
</feature>
<name>A0ABT8R7J5_9BACT</name>
<feature type="transmembrane region" description="Helical" evidence="7">
    <location>
        <begin position="97"/>
        <end position="120"/>
    </location>
</feature>
<keyword evidence="10" id="KW-1185">Reference proteome</keyword>
<dbReference type="Gene3D" id="1.20.1250.20">
    <property type="entry name" value="MFS general substrate transporter like domains"/>
    <property type="match status" value="2"/>
</dbReference>
<evidence type="ECO:0000256" key="4">
    <source>
        <dbReference type="ARBA" id="ARBA00022692"/>
    </source>
</evidence>
<comment type="caution">
    <text evidence="9">The sequence shown here is derived from an EMBL/GenBank/DDBJ whole genome shotgun (WGS) entry which is preliminary data.</text>
</comment>
<evidence type="ECO:0000313" key="9">
    <source>
        <dbReference type="EMBL" id="MDO1447309.1"/>
    </source>
</evidence>
<evidence type="ECO:0000256" key="7">
    <source>
        <dbReference type="SAM" id="Phobius"/>
    </source>
</evidence>
<feature type="transmembrane region" description="Helical" evidence="7">
    <location>
        <begin position="7"/>
        <end position="25"/>
    </location>
</feature>
<evidence type="ECO:0000256" key="1">
    <source>
        <dbReference type="ARBA" id="ARBA00004651"/>
    </source>
</evidence>
<feature type="transmembrane region" description="Helical" evidence="7">
    <location>
        <begin position="331"/>
        <end position="352"/>
    </location>
</feature>
<evidence type="ECO:0000259" key="8">
    <source>
        <dbReference type="PROSITE" id="PS50850"/>
    </source>
</evidence>
<dbReference type="Pfam" id="PF03825">
    <property type="entry name" value="Nuc_H_symport"/>
    <property type="match status" value="1"/>
</dbReference>
<evidence type="ECO:0000313" key="10">
    <source>
        <dbReference type="Proteomes" id="UP001168528"/>
    </source>
</evidence>
<feature type="transmembrane region" description="Helical" evidence="7">
    <location>
        <begin position="372"/>
        <end position="393"/>
    </location>
</feature>
<dbReference type="SUPFAM" id="SSF103473">
    <property type="entry name" value="MFS general substrate transporter"/>
    <property type="match status" value="1"/>
</dbReference>
<feature type="transmembrane region" description="Helical" evidence="7">
    <location>
        <begin position="73"/>
        <end position="91"/>
    </location>
</feature>
<protein>
    <submittedName>
        <fullName evidence="9">Nucleoside permease</fullName>
    </submittedName>
</protein>
<dbReference type="EMBL" id="JAUKPO010000006">
    <property type="protein sequence ID" value="MDO1447309.1"/>
    <property type="molecule type" value="Genomic_DNA"/>
</dbReference>
<dbReference type="InterPro" id="IPR020846">
    <property type="entry name" value="MFS_dom"/>
</dbReference>
<evidence type="ECO:0000256" key="2">
    <source>
        <dbReference type="ARBA" id="ARBA00022448"/>
    </source>
</evidence>
<feature type="transmembrane region" description="Helical" evidence="7">
    <location>
        <begin position="294"/>
        <end position="319"/>
    </location>
</feature>
<dbReference type="InterPro" id="IPR036259">
    <property type="entry name" value="MFS_trans_sf"/>
</dbReference>
<dbReference type="Proteomes" id="UP001168528">
    <property type="component" value="Unassembled WGS sequence"/>
</dbReference>
<reference evidence="9" key="1">
    <citation type="submission" date="2023-07" db="EMBL/GenBank/DDBJ databases">
        <title>The genome sequence of Rhodocytophaga aerolata KACC 12507.</title>
        <authorList>
            <person name="Zhang X."/>
        </authorList>
    </citation>
    <scope>NUCLEOTIDE SEQUENCE</scope>
    <source>
        <strain evidence="9">KACC 12507</strain>
    </source>
</reference>
<gene>
    <name evidence="9" type="ORF">Q0590_13655</name>
</gene>
<feature type="transmembrane region" description="Helical" evidence="7">
    <location>
        <begin position="132"/>
        <end position="152"/>
    </location>
</feature>
<keyword evidence="4 7" id="KW-0812">Transmembrane</keyword>
<dbReference type="PANTHER" id="PTHR23522:SF4">
    <property type="entry name" value="NUCLEOSIDE PERMEASE NUPG-RELATED"/>
    <property type="match status" value="1"/>
</dbReference>
<keyword evidence="2" id="KW-0813">Transport</keyword>
<feature type="domain" description="Major facilitator superfamily (MFS) profile" evidence="8">
    <location>
        <begin position="193"/>
        <end position="406"/>
    </location>
</feature>
<feature type="transmembrane region" description="Helical" evidence="7">
    <location>
        <begin position="270"/>
        <end position="288"/>
    </location>
</feature>
<sequence length="406" mass="44500">MQARTYVQLALMMFLQYFIWGSWYVTMGTYLGTTLKFSGPEIGLAYTTISIAAIVSPFFVGLVADRFFATQKVLGTLHLMGALLLYITSQLDTFGPFYMVLLAYTICFMPTLALTNAIAFRQMQDPGKQFGPIRVLGTVGWIAVGLIIGTMSIEASALTFQIAAACSLLLGIYSFFLPDTPPKVSGPVTVRDVLGLDAIALFKDRAFTTVFIASVLICIPLAFYYSFANPFLNDVGLENAAGKMTLGQMSELGFMVLLPFFLTRLGVKRIILLAMLCWGARYLLFAYGDNGANVWMLYAGILLHGICYDFFFVTGQIFVDRKAPAHLRSSAQGMITLATYGVGMLIGSWLSGEIVGLYTSTGADGVQNLNWQSIWLVPAIASIVVFAFFALLFKEKDVPKQVEVLS</sequence>
<accession>A0ABT8R7J5</accession>
<feature type="transmembrane region" description="Helical" evidence="7">
    <location>
        <begin position="245"/>
        <end position="263"/>
    </location>
</feature>
<proteinExistence type="predicted"/>
<comment type="subcellular location">
    <subcellularLocation>
        <location evidence="1">Cell membrane</location>
        <topology evidence="1">Multi-pass membrane protein</topology>
    </subcellularLocation>
</comment>
<dbReference type="RefSeq" id="WP_302038109.1">
    <property type="nucleotide sequence ID" value="NZ_JAUKPO010000006.1"/>
</dbReference>
<evidence type="ECO:0000256" key="5">
    <source>
        <dbReference type="ARBA" id="ARBA00022989"/>
    </source>
</evidence>